<keyword evidence="4" id="KW-1185">Reference proteome</keyword>
<gene>
    <name evidence="3" type="ORF">D3874_27120</name>
</gene>
<dbReference type="EMBL" id="QYUK01000016">
    <property type="protein sequence ID" value="RJF80762.1"/>
    <property type="molecule type" value="Genomic_DNA"/>
</dbReference>
<dbReference type="PANTHER" id="PTHR34406">
    <property type="entry name" value="PROTEIN YCEI"/>
    <property type="match status" value="1"/>
</dbReference>
<dbReference type="Pfam" id="PF04264">
    <property type="entry name" value="YceI"/>
    <property type="match status" value="1"/>
</dbReference>
<dbReference type="SUPFAM" id="SSF101874">
    <property type="entry name" value="YceI-like"/>
    <property type="match status" value="1"/>
</dbReference>
<organism evidence="3 4">
    <name type="scientific">Oleomonas cavernae</name>
    <dbReference type="NCBI Taxonomy" id="2320859"/>
    <lineage>
        <taxon>Bacteria</taxon>
        <taxon>Pseudomonadati</taxon>
        <taxon>Pseudomonadota</taxon>
        <taxon>Alphaproteobacteria</taxon>
        <taxon>Acetobacterales</taxon>
        <taxon>Acetobacteraceae</taxon>
        <taxon>Oleomonas</taxon>
    </lineage>
</organism>
<evidence type="ECO:0000256" key="1">
    <source>
        <dbReference type="SAM" id="SignalP"/>
    </source>
</evidence>
<reference evidence="3 4" key="1">
    <citation type="submission" date="2018-09" db="EMBL/GenBank/DDBJ databases">
        <authorList>
            <person name="Zhu H."/>
        </authorList>
    </citation>
    <scope>NUCLEOTIDE SEQUENCE [LARGE SCALE GENOMIC DNA]</scope>
    <source>
        <strain evidence="3 4">K1W22B-8</strain>
    </source>
</reference>
<dbReference type="PANTHER" id="PTHR34406:SF1">
    <property type="entry name" value="PROTEIN YCEI"/>
    <property type="match status" value="1"/>
</dbReference>
<dbReference type="Gene3D" id="2.40.128.110">
    <property type="entry name" value="Lipid/polyisoprenoid-binding, YceI-like"/>
    <property type="match status" value="1"/>
</dbReference>
<proteinExistence type="predicted"/>
<feature type="signal peptide" evidence="1">
    <location>
        <begin position="1"/>
        <end position="24"/>
    </location>
</feature>
<feature type="domain" description="Lipid/polyisoprenoid-binding YceI-like" evidence="2">
    <location>
        <begin position="27"/>
        <end position="191"/>
    </location>
</feature>
<accession>A0A418VUC6</accession>
<evidence type="ECO:0000259" key="2">
    <source>
        <dbReference type="SMART" id="SM00867"/>
    </source>
</evidence>
<dbReference type="InterPro" id="IPR007372">
    <property type="entry name" value="Lipid/polyisoprenoid-bd_YceI"/>
</dbReference>
<keyword evidence="1" id="KW-0732">Signal</keyword>
<dbReference type="AlphaFoldDB" id="A0A418VUC6"/>
<dbReference type="OrthoDB" id="9811006at2"/>
<dbReference type="RefSeq" id="WP_119782814.1">
    <property type="nucleotide sequence ID" value="NZ_QYUK01000016.1"/>
</dbReference>
<dbReference type="InterPro" id="IPR036761">
    <property type="entry name" value="TTHA0802/YceI-like_sf"/>
</dbReference>
<protein>
    <submittedName>
        <fullName evidence="3">Polyisoprenoid-binding protein</fullName>
    </submittedName>
</protein>
<sequence length="204" mass="22205">MKHFSRLISTTLTLLCFSALPAAAGSLYTIRPGTTTIGFSVDHLGMFTTEGNFAQFEGKLLLDLDNPERSRVEVKVDTGSVEVNSAEARQMLLSPDYFDPGQFPQMRFKAVSVEKRDGNKVRITGELTVRGITKPQVLDAELTERRFDPAVGAEVANFVVTGTMERSAFGMDSDEDFVSDDVVLTISAHIQLASTDNATPPPGN</sequence>
<evidence type="ECO:0000313" key="3">
    <source>
        <dbReference type="EMBL" id="RJF80762.1"/>
    </source>
</evidence>
<evidence type="ECO:0000313" key="4">
    <source>
        <dbReference type="Proteomes" id="UP000284605"/>
    </source>
</evidence>
<name>A0A418VUC6_9PROT</name>
<dbReference type="Proteomes" id="UP000284605">
    <property type="component" value="Unassembled WGS sequence"/>
</dbReference>
<feature type="chain" id="PRO_5019089734" evidence="1">
    <location>
        <begin position="25"/>
        <end position="204"/>
    </location>
</feature>
<dbReference type="SMART" id="SM00867">
    <property type="entry name" value="YceI"/>
    <property type="match status" value="1"/>
</dbReference>
<comment type="caution">
    <text evidence="3">The sequence shown here is derived from an EMBL/GenBank/DDBJ whole genome shotgun (WGS) entry which is preliminary data.</text>
</comment>